<dbReference type="AlphaFoldDB" id="A0A6C0J788"/>
<evidence type="ECO:0000313" key="1">
    <source>
        <dbReference type="EMBL" id="QHU00611.1"/>
    </source>
</evidence>
<organism evidence="1">
    <name type="scientific">viral metagenome</name>
    <dbReference type="NCBI Taxonomy" id="1070528"/>
    <lineage>
        <taxon>unclassified sequences</taxon>
        <taxon>metagenomes</taxon>
        <taxon>organismal metagenomes</taxon>
    </lineage>
</organism>
<protein>
    <submittedName>
        <fullName evidence="1">Uncharacterized protein</fullName>
    </submittedName>
</protein>
<accession>A0A6C0J788</accession>
<proteinExistence type="predicted"/>
<dbReference type="EMBL" id="MN740328">
    <property type="protein sequence ID" value="QHU00611.1"/>
    <property type="molecule type" value="Genomic_DNA"/>
</dbReference>
<sequence>MEYFITEDMLTLVSEVSIPQEFVRRKDQHIIILIMYQFQNTQLNYQENLDNLTYSSIIEEKRMR</sequence>
<reference evidence="1" key="1">
    <citation type="journal article" date="2020" name="Nature">
        <title>Giant virus diversity and host interactions through global metagenomics.</title>
        <authorList>
            <person name="Schulz F."/>
            <person name="Roux S."/>
            <person name="Paez-Espino D."/>
            <person name="Jungbluth S."/>
            <person name="Walsh D.A."/>
            <person name="Denef V.J."/>
            <person name="McMahon K.D."/>
            <person name="Konstantinidis K.T."/>
            <person name="Eloe-Fadrosh E.A."/>
            <person name="Kyrpides N.C."/>
            <person name="Woyke T."/>
        </authorList>
    </citation>
    <scope>NUCLEOTIDE SEQUENCE</scope>
    <source>
        <strain evidence="1">GVMAG-M-3300025860-20</strain>
    </source>
</reference>
<name>A0A6C0J788_9ZZZZ</name>